<dbReference type="EMBL" id="CATNWA010020083">
    <property type="protein sequence ID" value="CAI9616593.1"/>
    <property type="molecule type" value="Genomic_DNA"/>
</dbReference>
<name>A0ABN9HA06_9NEOB</name>
<dbReference type="InterPro" id="IPR033305">
    <property type="entry name" value="Hydin-like"/>
</dbReference>
<evidence type="ECO:0000313" key="2">
    <source>
        <dbReference type="Proteomes" id="UP001162483"/>
    </source>
</evidence>
<accession>A0ABN9HA06</accession>
<comment type="caution">
    <text evidence="1">The sequence shown here is derived from an EMBL/GenBank/DDBJ whole genome shotgun (WGS) entry which is preliminary data.</text>
</comment>
<dbReference type="PANTHER" id="PTHR23053">
    <property type="entry name" value="DLEC1 DELETED IN LUNG AND ESOPHAGEAL CANCER 1"/>
    <property type="match status" value="1"/>
</dbReference>
<dbReference type="Proteomes" id="UP001162483">
    <property type="component" value="Unassembled WGS sequence"/>
</dbReference>
<dbReference type="PANTHER" id="PTHR23053:SF0">
    <property type="entry name" value="HYDROCEPHALUS-INDUCING PROTEIN HOMOLOG"/>
    <property type="match status" value="1"/>
</dbReference>
<keyword evidence="2" id="KW-1185">Reference proteome</keyword>
<sequence length="135" mass="15546">MRFDWPQEAPLDFFPQVGHIHAGCTKDVTLSMKSDVAVVLDKSPVKCRVWRISFPLPVDQVPDWDDRMRTVKWVDGRKGVQRPTKKKVIETDPEPEHTLLDDGSHQVELLVSAAVDYAQYKANSEDIHFRDTLLY</sequence>
<protein>
    <submittedName>
        <fullName evidence="1">Uncharacterized protein</fullName>
    </submittedName>
</protein>
<evidence type="ECO:0000313" key="1">
    <source>
        <dbReference type="EMBL" id="CAI9616593.1"/>
    </source>
</evidence>
<feature type="non-terminal residue" evidence="1">
    <location>
        <position position="135"/>
    </location>
</feature>
<reference evidence="1" key="1">
    <citation type="submission" date="2023-05" db="EMBL/GenBank/DDBJ databases">
        <authorList>
            <person name="Stuckert A."/>
        </authorList>
    </citation>
    <scope>NUCLEOTIDE SEQUENCE</scope>
</reference>
<gene>
    <name evidence="1" type="ORF">SPARVUS_LOCUS15405300</name>
</gene>
<proteinExistence type="predicted"/>
<organism evidence="1 2">
    <name type="scientific">Staurois parvus</name>
    <dbReference type="NCBI Taxonomy" id="386267"/>
    <lineage>
        <taxon>Eukaryota</taxon>
        <taxon>Metazoa</taxon>
        <taxon>Chordata</taxon>
        <taxon>Craniata</taxon>
        <taxon>Vertebrata</taxon>
        <taxon>Euteleostomi</taxon>
        <taxon>Amphibia</taxon>
        <taxon>Batrachia</taxon>
        <taxon>Anura</taxon>
        <taxon>Neobatrachia</taxon>
        <taxon>Ranoidea</taxon>
        <taxon>Ranidae</taxon>
        <taxon>Staurois</taxon>
    </lineage>
</organism>